<evidence type="ECO:0000313" key="2">
    <source>
        <dbReference type="Proteomes" id="UP000238479"/>
    </source>
</evidence>
<dbReference type="EMBL" id="PDCK01000041">
    <property type="protein sequence ID" value="PRQ44051.1"/>
    <property type="molecule type" value="Genomic_DNA"/>
</dbReference>
<sequence>MYTREVLGVNICQDSSSDLGFDRSGVFSFSIFFSRLLYYVHQDVL</sequence>
<organism evidence="1 2">
    <name type="scientific">Rosa chinensis</name>
    <name type="common">China rose</name>
    <dbReference type="NCBI Taxonomy" id="74649"/>
    <lineage>
        <taxon>Eukaryota</taxon>
        <taxon>Viridiplantae</taxon>
        <taxon>Streptophyta</taxon>
        <taxon>Embryophyta</taxon>
        <taxon>Tracheophyta</taxon>
        <taxon>Spermatophyta</taxon>
        <taxon>Magnoliopsida</taxon>
        <taxon>eudicotyledons</taxon>
        <taxon>Gunneridae</taxon>
        <taxon>Pentapetalae</taxon>
        <taxon>rosids</taxon>
        <taxon>fabids</taxon>
        <taxon>Rosales</taxon>
        <taxon>Rosaceae</taxon>
        <taxon>Rosoideae</taxon>
        <taxon>Rosoideae incertae sedis</taxon>
        <taxon>Rosa</taxon>
    </lineage>
</organism>
<protein>
    <submittedName>
        <fullName evidence="1">Uncharacterized protein</fullName>
    </submittedName>
</protein>
<name>A0A2P6RCB1_ROSCH</name>
<reference evidence="1 2" key="1">
    <citation type="journal article" date="2018" name="Nat. Genet.">
        <title>The Rosa genome provides new insights in the design of modern roses.</title>
        <authorList>
            <person name="Bendahmane M."/>
        </authorList>
    </citation>
    <scope>NUCLEOTIDE SEQUENCE [LARGE SCALE GENOMIC DNA]</scope>
    <source>
        <strain evidence="2">cv. Old Blush</strain>
    </source>
</reference>
<accession>A0A2P6RCB1</accession>
<gene>
    <name evidence="1" type="ORF">RchiOBHm_Chr3g0474971</name>
</gene>
<dbReference type="Proteomes" id="UP000238479">
    <property type="component" value="Chromosome 3"/>
</dbReference>
<proteinExistence type="predicted"/>
<comment type="caution">
    <text evidence="1">The sequence shown here is derived from an EMBL/GenBank/DDBJ whole genome shotgun (WGS) entry which is preliminary data.</text>
</comment>
<keyword evidence="2" id="KW-1185">Reference proteome</keyword>
<evidence type="ECO:0000313" key="1">
    <source>
        <dbReference type="EMBL" id="PRQ44051.1"/>
    </source>
</evidence>
<dbReference type="Gramene" id="PRQ44051">
    <property type="protein sequence ID" value="PRQ44051"/>
    <property type="gene ID" value="RchiOBHm_Chr3g0474971"/>
</dbReference>
<dbReference type="AlphaFoldDB" id="A0A2P6RCB1"/>